<dbReference type="EMBL" id="CP001324">
    <property type="protein sequence ID" value="ACO61908.1"/>
    <property type="molecule type" value="Genomic_DNA"/>
</dbReference>
<evidence type="ECO:0000256" key="7">
    <source>
        <dbReference type="SAM" id="Phobius"/>
    </source>
</evidence>
<dbReference type="AlphaFoldDB" id="C1E2F6"/>
<feature type="transmembrane region" description="Helical" evidence="7">
    <location>
        <begin position="59"/>
        <end position="81"/>
    </location>
</feature>
<evidence type="ECO:0000313" key="8">
    <source>
        <dbReference type="EMBL" id="ACO61908.1"/>
    </source>
</evidence>
<evidence type="ECO:0000256" key="5">
    <source>
        <dbReference type="ARBA" id="ARBA00022989"/>
    </source>
</evidence>
<dbReference type="RefSeq" id="XP_002500650.1">
    <property type="nucleotide sequence ID" value="XM_002500604.1"/>
</dbReference>
<evidence type="ECO:0000256" key="2">
    <source>
        <dbReference type="ARBA" id="ARBA00006978"/>
    </source>
</evidence>
<dbReference type="KEGG" id="mis:MICPUN_107966"/>
<keyword evidence="5 7" id="KW-1133">Transmembrane helix</keyword>
<feature type="transmembrane region" description="Helical" evidence="7">
    <location>
        <begin position="93"/>
        <end position="111"/>
    </location>
</feature>
<evidence type="ECO:0000256" key="3">
    <source>
        <dbReference type="ARBA" id="ARBA00022448"/>
    </source>
</evidence>
<accession>C1E2F6</accession>
<dbReference type="OrthoDB" id="2012765at2759"/>
<keyword evidence="6 7" id="KW-0472">Membrane</keyword>
<feature type="transmembrane region" description="Helical" evidence="7">
    <location>
        <begin position="117"/>
        <end position="139"/>
    </location>
</feature>
<feature type="transmembrane region" description="Helical" evidence="7">
    <location>
        <begin position="180"/>
        <end position="198"/>
    </location>
</feature>
<dbReference type="Proteomes" id="UP000002009">
    <property type="component" value="Chromosome 3"/>
</dbReference>
<dbReference type="InParanoid" id="C1E2F6"/>
<keyword evidence="4 7" id="KW-0812">Transmembrane</keyword>
<dbReference type="PANTHER" id="PTHR23519">
    <property type="entry name" value="AUTOPHAGY-RELATED PROTEIN 22"/>
    <property type="match status" value="1"/>
</dbReference>
<comment type="similarity">
    <text evidence="2">Belongs to the ATG22 family.</text>
</comment>
<dbReference type="Pfam" id="PF11700">
    <property type="entry name" value="ATG22"/>
    <property type="match status" value="1"/>
</dbReference>
<evidence type="ECO:0000256" key="6">
    <source>
        <dbReference type="ARBA" id="ARBA00023136"/>
    </source>
</evidence>
<keyword evidence="9" id="KW-1185">Reference proteome</keyword>
<dbReference type="SUPFAM" id="SSF103473">
    <property type="entry name" value="MFS general substrate transporter"/>
    <property type="match status" value="1"/>
</dbReference>
<evidence type="ECO:0000256" key="4">
    <source>
        <dbReference type="ARBA" id="ARBA00022692"/>
    </source>
</evidence>
<dbReference type="InterPro" id="IPR050495">
    <property type="entry name" value="ATG22/LtaA_families"/>
</dbReference>
<protein>
    <recommendedName>
        <fullName evidence="10">Major facilitator superfamily</fullName>
    </recommendedName>
</protein>
<evidence type="ECO:0008006" key="10">
    <source>
        <dbReference type="Google" id="ProtNLM"/>
    </source>
</evidence>
<dbReference type="InterPro" id="IPR024671">
    <property type="entry name" value="Atg22-like"/>
</dbReference>
<feature type="transmembrane region" description="Helical" evidence="7">
    <location>
        <begin position="23"/>
        <end position="47"/>
    </location>
</feature>
<keyword evidence="3" id="KW-0813">Transport</keyword>
<sequence>MSKLGFRRTLMTVRMLRAQSPELLKLMLGQIFSSTGNGTVVTSFVVFVQRELNADNVDMVIIVLVGSMSACLGLLLLMPIVKRLHGKELYRMFMALKAVTLVWPVWLALGFTQKWEMFALVVIGGVLNPSLLPTIRSIFQQTCPHGYEASMFSLLGICTVAFVWIGSAVLAMFLSATGSMRWGILAQAAFTVVALWIFSSFDFKKAQEDRAKIESGEHEVDGVGEFDELRAESQDSSLTSRDSR</sequence>
<organism evidence="8 9">
    <name type="scientific">Micromonas commoda (strain RCC299 / NOUM17 / CCMP2709)</name>
    <name type="common">Picoplanktonic green alga</name>
    <dbReference type="NCBI Taxonomy" id="296587"/>
    <lineage>
        <taxon>Eukaryota</taxon>
        <taxon>Viridiplantae</taxon>
        <taxon>Chlorophyta</taxon>
        <taxon>Mamiellophyceae</taxon>
        <taxon>Mamiellales</taxon>
        <taxon>Mamiellaceae</taxon>
        <taxon>Micromonas</taxon>
    </lineage>
</organism>
<comment type="subcellular location">
    <subcellularLocation>
        <location evidence="1">Endomembrane system</location>
        <topology evidence="1">Multi-pass membrane protein</topology>
    </subcellularLocation>
</comment>
<dbReference type="PANTHER" id="PTHR23519:SF1">
    <property type="entry name" value="AUTOPHAGY-RELATED PROTEIN 22"/>
    <property type="match status" value="1"/>
</dbReference>
<evidence type="ECO:0000256" key="1">
    <source>
        <dbReference type="ARBA" id="ARBA00004127"/>
    </source>
</evidence>
<dbReference type="GO" id="GO:0012505">
    <property type="term" value="C:endomembrane system"/>
    <property type="evidence" value="ECO:0007669"/>
    <property type="project" value="UniProtKB-SubCell"/>
</dbReference>
<reference evidence="8 9" key="1">
    <citation type="journal article" date="2009" name="Science">
        <title>Green evolution and dynamic adaptations revealed by genomes of the marine picoeukaryotes Micromonas.</title>
        <authorList>
            <person name="Worden A.Z."/>
            <person name="Lee J.H."/>
            <person name="Mock T."/>
            <person name="Rouze P."/>
            <person name="Simmons M.P."/>
            <person name="Aerts A.L."/>
            <person name="Allen A.E."/>
            <person name="Cuvelier M.L."/>
            <person name="Derelle E."/>
            <person name="Everett M.V."/>
            <person name="Foulon E."/>
            <person name="Grimwood J."/>
            <person name="Gundlach H."/>
            <person name="Henrissat B."/>
            <person name="Napoli C."/>
            <person name="McDonald S.M."/>
            <person name="Parker M.S."/>
            <person name="Rombauts S."/>
            <person name="Salamov A."/>
            <person name="Von Dassow P."/>
            <person name="Badger J.H."/>
            <person name="Coutinho P.M."/>
            <person name="Demir E."/>
            <person name="Dubchak I."/>
            <person name="Gentemann C."/>
            <person name="Eikrem W."/>
            <person name="Gready J.E."/>
            <person name="John U."/>
            <person name="Lanier W."/>
            <person name="Lindquist E.A."/>
            <person name="Lucas S."/>
            <person name="Mayer K.F."/>
            <person name="Moreau H."/>
            <person name="Not F."/>
            <person name="Otillar R."/>
            <person name="Panaud O."/>
            <person name="Pangilinan J."/>
            <person name="Paulsen I."/>
            <person name="Piegu B."/>
            <person name="Poliakov A."/>
            <person name="Robbens S."/>
            <person name="Schmutz J."/>
            <person name="Toulza E."/>
            <person name="Wyss T."/>
            <person name="Zelensky A."/>
            <person name="Zhou K."/>
            <person name="Armbrust E.V."/>
            <person name="Bhattacharya D."/>
            <person name="Goodenough U.W."/>
            <person name="Van de Peer Y."/>
            <person name="Grigoriev I.V."/>
        </authorList>
    </citation>
    <scope>NUCLEOTIDE SEQUENCE [LARGE SCALE GENOMIC DNA]</scope>
    <source>
        <strain evidence="9">RCC299 / NOUM17</strain>
    </source>
</reference>
<dbReference type="InterPro" id="IPR036259">
    <property type="entry name" value="MFS_trans_sf"/>
</dbReference>
<dbReference type="Gene3D" id="1.20.1250.20">
    <property type="entry name" value="MFS general substrate transporter like domains"/>
    <property type="match status" value="1"/>
</dbReference>
<proteinExistence type="inferred from homology"/>
<gene>
    <name evidence="8" type="ORF">MICPUN_107966</name>
</gene>
<name>C1E2F6_MICCC</name>
<feature type="transmembrane region" description="Helical" evidence="7">
    <location>
        <begin position="151"/>
        <end position="174"/>
    </location>
</feature>
<dbReference type="GeneID" id="8242265"/>
<evidence type="ECO:0000313" key="9">
    <source>
        <dbReference type="Proteomes" id="UP000002009"/>
    </source>
</evidence>